<organism evidence="2 3">
    <name type="scientific">Camellia sinensis var. sinensis</name>
    <name type="common">China tea</name>
    <dbReference type="NCBI Taxonomy" id="542762"/>
    <lineage>
        <taxon>Eukaryota</taxon>
        <taxon>Viridiplantae</taxon>
        <taxon>Streptophyta</taxon>
        <taxon>Embryophyta</taxon>
        <taxon>Tracheophyta</taxon>
        <taxon>Spermatophyta</taxon>
        <taxon>Magnoliopsida</taxon>
        <taxon>eudicotyledons</taxon>
        <taxon>Gunneridae</taxon>
        <taxon>Pentapetalae</taxon>
        <taxon>asterids</taxon>
        <taxon>Ericales</taxon>
        <taxon>Theaceae</taxon>
        <taxon>Camellia</taxon>
    </lineage>
</organism>
<sequence>MASSSVAENWACMINGDDEFDRFEVPEIDTALLMSLLAESQVDQACDDERLTSVIRSLEAEIEFDPNMMDGQDDHHLPLQPHHQRDGNLKGCQPSDGAQVDGGDCSDPHDDLDFNWMDVQMAPSSPSDDIANWYMDPYGGEMERIIEFIDQARDYSHTSYGVPLEEHSGAYGYLWQETHTSVMYG</sequence>
<name>A0A4V3WLI7_CAMSN</name>
<reference evidence="2 3" key="1">
    <citation type="journal article" date="2018" name="Proc. Natl. Acad. Sci. U.S.A.">
        <title>Draft genome sequence of Camellia sinensis var. sinensis provides insights into the evolution of the tea genome and tea quality.</title>
        <authorList>
            <person name="Wei C."/>
            <person name="Yang H."/>
            <person name="Wang S."/>
            <person name="Zhao J."/>
            <person name="Liu C."/>
            <person name="Gao L."/>
            <person name="Xia E."/>
            <person name="Lu Y."/>
            <person name="Tai Y."/>
            <person name="She G."/>
            <person name="Sun J."/>
            <person name="Cao H."/>
            <person name="Tong W."/>
            <person name="Gao Q."/>
            <person name="Li Y."/>
            <person name="Deng W."/>
            <person name="Jiang X."/>
            <person name="Wang W."/>
            <person name="Chen Q."/>
            <person name="Zhang S."/>
            <person name="Li H."/>
            <person name="Wu J."/>
            <person name="Wang P."/>
            <person name="Li P."/>
            <person name="Shi C."/>
            <person name="Zheng F."/>
            <person name="Jian J."/>
            <person name="Huang B."/>
            <person name="Shan D."/>
            <person name="Shi M."/>
            <person name="Fang C."/>
            <person name="Yue Y."/>
            <person name="Li F."/>
            <person name="Li D."/>
            <person name="Wei S."/>
            <person name="Han B."/>
            <person name="Jiang C."/>
            <person name="Yin Y."/>
            <person name="Xia T."/>
            <person name="Zhang Z."/>
            <person name="Bennetzen J.L."/>
            <person name="Zhao S."/>
            <person name="Wan X."/>
        </authorList>
    </citation>
    <scope>NUCLEOTIDE SEQUENCE [LARGE SCALE GENOMIC DNA]</scope>
    <source>
        <strain evidence="3">cv. Shuchazao</strain>
        <tissue evidence="2">Leaf</tissue>
    </source>
</reference>
<comment type="caution">
    <text evidence="2">The sequence shown here is derived from an EMBL/GenBank/DDBJ whole genome shotgun (WGS) entry which is preliminary data.</text>
</comment>
<evidence type="ECO:0000313" key="2">
    <source>
        <dbReference type="EMBL" id="THG04617.1"/>
    </source>
</evidence>
<dbReference type="STRING" id="542762.A0A4V3WLI7"/>
<dbReference type="PANTHER" id="PTHR37611:SF2">
    <property type="entry name" value="VIRUS-SPECIFIC-SIGNALING-PATHWAY REGULATED PROTEIN-RELATED"/>
    <property type="match status" value="1"/>
</dbReference>
<keyword evidence="3" id="KW-1185">Reference proteome</keyword>
<protein>
    <submittedName>
        <fullName evidence="2">Uncharacterized protein</fullName>
    </submittedName>
</protein>
<feature type="compositionally biased region" description="Basic and acidic residues" evidence="1">
    <location>
        <begin position="79"/>
        <end position="88"/>
    </location>
</feature>
<proteinExistence type="predicted"/>
<dbReference type="AlphaFoldDB" id="A0A4V3WLI7"/>
<feature type="region of interest" description="Disordered" evidence="1">
    <location>
        <begin position="79"/>
        <end position="103"/>
    </location>
</feature>
<gene>
    <name evidence="2" type="ORF">TEA_022674</name>
</gene>
<dbReference type="PANTHER" id="PTHR37611">
    <property type="entry name" value="VIRUS-SPECIFIC-SIGNALING-PATHWAY REGULATED PROTEIN-RELATED"/>
    <property type="match status" value="1"/>
</dbReference>
<evidence type="ECO:0000313" key="3">
    <source>
        <dbReference type="Proteomes" id="UP000306102"/>
    </source>
</evidence>
<dbReference type="Proteomes" id="UP000306102">
    <property type="component" value="Unassembled WGS sequence"/>
</dbReference>
<evidence type="ECO:0000256" key="1">
    <source>
        <dbReference type="SAM" id="MobiDB-lite"/>
    </source>
</evidence>
<dbReference type="EMBL" id="SDRB02010739">
    <property type="protein sequence ID" value="THG04617.1"/>
    <property type="molecule type" value="Genomic_DNA"/>
</dbReference>
<accession>A0A4V3WLI7</accession>